<dbReference type="GO" id="GO:0035925">
    <property type="term" value="F:mRNA 3'-UTR AU-rich region binding"/>
    <property type="evidence" value="ECO:0007669"/>
    <property type="project" value="TreeGrafter"/>
</dbReference>
<protein>
    <submittedName>
        <fullName evidence="4">NADPH2:quinone reductase</fullName>
    </submittedName>
</protein>
<name>A0A2M9CCS5_9CELL</name>
<dbReference type="OrthoDB" id="9780520at2"/>
<dbReference type="Gene3D" id="3.90.180.10">
    <property type="entry name" value="Medium-chain alcohol dehydrogenases, catalytic domain"/>
    <property type="match status" value="1"/>
</dbReference>
<dbReference type="SUPFAM" id="SSF51735">
    <property type="entry name" value="NAD(P)-binding Rossmann-fold domains"/>
    <property type="match status" value="1"/>
</dbReference>
<dbReference type="Proteomes" id="UP000231693">
    <property type="component" value="Unassembled WGS sequence"/>
</dbReference>
<accession>A0A2M9CCS5</accession>
<evidence type="ECO:0000313" key="4">
    <source>
        <dbReference type="EMBL" id="PJJ69126.1"/>
    </source>
</evidence>
<organism evidence="4 5">
    <name type="scientific">Sediminihabitans luteus</name>
    <dbReference type="NCBI Taxonomy" id="1138585"/>
    <lineage>
        <taxon>Bacteria</taxon>
        <taxon>Bacillati</taxon>
        <taxon>Actinomycetota</taxon>
        <taxon>Actinomycetes</taxon>
        <taxon>Micrococcales</taxon>
        <taxon>Cellulomonadaceae</taxon>
        <taxon>Sediminihabitans</taxon>
    </lineage>
</organism>
<keyword evidence="5" id="KW-1185">Reference proteome</keyword>
<dbReference type="PANTHER" id="PTHR48106:SF13">
    <property type="entry name" value="QUINONE OXIDOREDUCTASE-RELATED"/>
    <property type="match status" value="1"/>
</dbReference>
<dbReference type="GO" id="GO:0003960">
    <property type="term" value="F:quinone reductase (NADPH) activity"/>
    <property type="evidence" value="ECO:0007669"/>
    <property type="project" value="InterPro"/>
</dbReference>
<evidence type="ECO:0000256" key="1">
    <source>
        <dbReference type="ARBA" id="ARBA00022857"/>
    </source>
</evidence>
<reference evidence="4 5" key="1">
    <citation type="submission" date="2017-11" db="EMBL/GenBank/DDBJ databases">
        <title>Genomic Encyclopedia of Archaeal and Bacterial Type Strains, Phase II (KMG-II): From Individual Species to Whole Genera.</title>
        <authorList>
            <person name="Goeker M."/>
        </authorList>
    </citation>
    <scope>NUCLEOTIDE SEQUENCE [LARGE SCALE GENOMIC DNA]</scope>
    <source>
        <strain evidence="4 5">DSM 25478</strain>
    </source>
</reference>
<keyword evidence="2" id="KW-0560">Oxidoreductase</keyword>
<dbReference type="Pfam" id="PF08240">
    <property type="entry name" value="ADH_N"/>
    <property type="match status" value="1"/>
</dbReference>
<dbReference type="InterPro" id="IPR047618">
    <property type="entry name" value="QOR-like"/>
</dbReference>
<proteinExistence type="predicted"/>
<feature type="domain" description="Enoyl reductase (ER)" evidence="3">
    <location>
        <begin position="10"/>
        <end position="325"/>
    </location>
</feature>
<dbReference type="EMBL" id="PGFE01000006">
    <property type="protein sequence ID" value="PJJ69126.1"/>
    <property type="molecule type" value="Genomic_DNA"/>
</dbReference>
<dbReference type="GO" id="GO:0005829">
    <property type="term" value="C:cytosol"/>
    <property type="evidence" value="ECO:0007669"/>
    <property type="project" value="TreeGrafter"/>
</dbReference>
<dbReference type="SUPFAM" id="SSF50129">
    <property type="entry name" value="GroES-like"/>
    <property type="match status" value="1"/>
</dbReference>
<evidence type="ECO:0000256" key="2">
    <source>
        <dbReference type="ARBA" id="ARBA00023002"/>
    </source>
</evidence>
<comment type="caution">
    <text evidence="4">The sequence shown here is derived from an EMBL/GenBank/DDBJ whole genome shotgun (WGS) entry which is preliminary data.</text>
</comment>
<dbReference type="InterPro" id="IPR020843">
    <property type="entry name" value="ER"/>
</dbReference>
<gene>
    <name evidence="4" type="ORF">CLV28_2936</name>
</gene>
<dbReference type="Gene3D" id="3.40.50.720">
    <property type="entry name" value="NAD(P)-binding Rossmann-like Domain"/>
    <property type="match status" value="1"/>
</dbReference>
<evidence type="ECO:0000259" key="3">
    <source>
        <dbReference type="SMART" id="SM00829"/>
    </source>
</evidence>
<dbReference type="InterPro" id="IPR011032">
    <property type="entry name" value="GroES-like_sf"/>
</dbReference>
<dbReference type="GO" id="GO:0070402">
    <property type="term" value="F:NADPH binding"/>
    <property type="evidence" value="ECO:0007669"/>
    <property type="project" value="TreeGrafter"/>
</dbReference>
<dbReference type="PANTHER" id="PTHR48106">
    <property type="entry name" value="QUINONE OXIDOREDUCTASE PIG3-RELATED"/>
    <property type="match status" value="1"/>
</dbReference>
<dbReference type="CDD" id="cd05286">
    <property type="entry name" value="QOR2"/>
    <property type="match status" value="1"/>
</dbReference>
<dbReference type="Pfam" id="PF13602">
    <property type="entry name" value="ADH_zinc_N_2"/>
    <property type="match status" value="1"/>
</dbReference>
<dbReference type="FunFam" id="3.40.50.720:FF:000053">
    <property type="entry name" value="Quinone oxidoreductase 1"/>
    <property type="match status" value="1"/>
</dbReference>
<evidence type="ECO:0000313" key="5">
    <source>
        <dbReference type="Proteomes" id="UP000231693"/>
    </source>
</evidence>
<dbReference type="RefSeq" id="WP_100424059.1">
    <property type="nucleotide sequence ID" value="NZ_BOOX01000008.1"/>
</dbReference>
<dbReference type="AlphaFoldDB" id="A0A2M9CCS5"/>
<keyword evidence="1" id="KW-0521">NADP</keyword>
<sequence length="327" mass="34021">MHAIVAREPGGPEVLELTDVPGPYPGPRQLLVRVDAAGVNFVDTYRRSGVYPGEFPHIVGVEGAGEVLAVGDDVAEFSRGDRVLWTDAPGSYAERVAVDATSAVRVPDGVPTEVAAAVGLQGLTAHYLVTSSYAVAAGDDVLVHAGAGGVGLLLTQMAATRGARVITTVSTREKEALSRAGGASDVVRYTELDDLTTELPALVRDLTEGRGVAAVYDSVGRSTFDASLASLRPRGTLVLFGGSSGQVPPVDLQRLNRAGSVFVTRPTLADHVATRAELLWRAREVLGAVADGSLSVRLGATYPLAQAAEAHRALEARETTGKVVLVP</sequence>
<dbReference type="InterPro" id="IPR036291">
    <property type="entry name" value="NAD(P)-bd_dom_sf"/>
</dbReference>
<dbReference type="SMART" id="SM00829">
    <property type="entry name" value="PKS_ER"/>
    <property type="match status" value="1"/>
</dbReference>
<dbReference type="InterPro" id="IPR013154">
    <property type="entry name" value="ADH-like_N"/>
</dbReference>